<evidence type="ECO:0000259" key="8">
    <source>
        <dbReference type="PROSITE" id="PS50928"/>
    </source>
</evidence>
<accession>A0A1G7IJM3</accession>
<feature type="transmembrane region" description="Helical" evidence="7">
    <location>
        <begin position="185"/>
        <end position="208"/>
    </location>
</feature>
<feature type="transmembrane region" description="Helical" evidence="7">
    <location>
        <begin position="81"/>
        <end position="101"/>
    </location>
</feature>
<comment type="subcellular location">
    <subcellularLocation>
        <location evidence="1 7">Cell membrane</location>
        <topology evidence="1 7">Multi-pass membrane protein</topology>
    </subcellularLocation>
</comment>
<gene>
    <name evidence="9" type="ORF">SAMN04488567_3488</name>
</gene>
<keyword evidence="5 7" id="KW-1133">Transmembrane helix</keyword>
<protein>
    <submittedName>
        <fullName evidence="9">Putative aldouronate transport system permease protein</fullName>
    </submittedName>
</protein>
<dbReference type="InterPro" id="IPR035906">
    <property type="entry name" value="MetI-like_sf"/>
</dbReference>
<dbReference type="STRING" id="521013.SAMN04488567_3488"/>
<dbReference type="AlphaFoldDB" id="A0A1G7IJM3"/>
<dbReference type="PROSITE" id="PS50928">
    <property type="entry name" value="ABC_TM1"/>
    <property type="match status" value="1"/>
</dbReference>
<reference evidence="10" key="1">
    <citation type="submission" date="2016-10" db="EMBL/GenBank/DDBJ databases">
        <authorList>
            <person name="Varghese N."/>
            <person name="Submissions S."/>
        </authorList>
    </citation>
    <scope>NUCLEOTIDE SEQUENCE [LARGE SCALE GENOMIC DNA]</scope>
    <source>
        <strain evidence="10">DSM 21424</strain>
    </source>
</reference>
<comment type="similarity">
    <text evidence="7">Belongs to the binding-protein-dependent transport system permease family.</text>
</comment>
<dbReference type="InterPro" id="IPR000515">
    <property type="entry name" value="MetI-like"/>
</dbReference>
<feature type="transmembrane region" description="Helical" evidence="7">
    <location>
        <begin position="12"/>
        <end position="33"/>
    </location>
</feature>
<dbReference type="OrthoDB" id="9815445at2"/>
<dbReference type="PANTHER" id="PTHR43744">
    <property type="entry name" value="ABC TRANSPORTER PERMEASE PROTEIN MG189-RELATED-RELATED"/>
    <property type="match status" value="1"/>
</dbReference>
<name>A0A1G7IJM3_9RHOB</name>
<evidence type="ECO:0000256" key="4">
    <source>
        <dbReference type="ARBA" id="ARBA00022692"/>
    </source>
</evidence>
<feature type="transmembrane region" description="Helical" evidence="7">
    <location>
        <begin position="146"/>
        <end position="164"/>
    </location>
</feature>
<evidence type="ECO:0000313" key="10">
    <source>
        <dbReference type="Proteomes" id="UP000198922"/>
    </source>
</evidence>
<evidence type="ECO:0000256" key="1">
    <source>
        <dbReference type="ARBA" id="ARBA00004651"/>
    </source>
</evidence>
<evidence type="ECO:0000256" key="6">
    <source>
        <dbReference type="ARBA" id="ARBA00023136"/>
    </source>
</evidence>
<keyword evidence="3" id="KW-1003">Cell membrane</keyword>
<feature type="domain" description="ABC transmembrane type-1" evidence="8">
    <location>
        <begin position="77"/>
        <end position="283"/>
    </location>
</feature>
<feature type="transmembrane region" description="Helical" evidence="7">
    <location>
        <begin position="263"/>
        <end position="287"/>
    </location>
</feature>
<dbReference type="Pfam" id="PF00528">
    <property type="entry name" value="BPD_transp_1"/>
    <property type="match status" value="1"/>
</dbReference>
<feature type="transmembrane region" description="Helical" evidence="7">
    <location>
        <begin position="113"/>
        <end position="134"/>
    </location>
</feature>
<keyword evidence="2 7" id="KW-0813">Transport</keyword>
<organism evidence="9 10">
    <name type="scientific">Limimaricola pyoseonensis</name>
    <dbReference type="NCBI Taxonomy" id="521013"/>
    <lineage>
        <taxon>Bacteria</taxon>
        <taxon>Pseudomonadati</taxon>
        <taxon>Pseudomonadota</taxon>
        <taxon>Alphaproteobacteria</taxon>
        <taxon>Rhodobacterales</taxon>
        <taxon>Paracoccaceae</taxon>
        <taxon>Limimaricola</taxon>
    </lineage>
</organism>
<evidence type="ECO:0000256" key="7">
    <source>
        <dbReference type="RuleBase" id="RU363032"/>
    </source>
</evidence>
<keyword evidence="4 7" id="KW-0812">Transmembrane</keyword>
<dbReference type="PANTHER" id="PTHR43744:SF9">
    <property type="entry name" value="POLYGALACTURONAN_RHAMNOGALACTURONAN TRANSPORT SYSTEM PERMEASE PROTEIN YTCP"/>
    <property type="match status" value="1"/>
</dbReference>
<dbReference type="Proteomes" id="UP000198922">
    <property type="component" value="Unassembled WGS sequence"/>
</dbReference>
<evidence type="ECO:0000256" key="5">
    <source>
        <dbReference type="ARBA" id="ARBA00022989"/>
    </source>
</evidence>
<proteinExistence type="inferred from homology"/>
<dbReference type="GO" id="GO:0055085">
    <property type="term" value="P:transmembrane transport"/>
    <property type="evidence" value="ECO:0007669"/>
    <property type="project" value="InterPro"/>
</dbReference>
<dbReference type="CDD" id="cd06261">
    <property type="entry name" value="TM_PBP2"/>
    <property type="match status" value="1"/>
</dbReference>
<dbReference type="SUPFAM" id="SSF161098">
    <property type="entry name" value="MetI-like"/>
    <property type="match status" value="1"/>
</dbReference>
<sequence>MATRNRTPLERVEEAIILSVLLAIVVVTVQPILNLLAISLSDPARVPGMSGMAILPEGFSVDIWTLLANHPAVQRGLMNSVFITAVGTVLNVSCTALMAWALSRRRLPFRRTLFVLILATIVFEPGIIPDYFVMRRLGLLDSYSAVIIYKMVNAWYLIILIRFFEEVPEELIEAATLDGANAFQIFWRVVVPLAKPALATITLFYVVYHWNEFLRPMIYFNDQDMWPLQVVLRQFVVVGDKAAIVGLQAMNSYEGASQIDFKAFRAGMILFTILPVLAIYPLILRYFTKGTMSGALK</sequence>
<dbReference type="EMBL" id="FNAT01000007">
    <property type="protein sequence ID" value="SDF12726.1"/>
    <property type="molecule type" value="Genomic_DNA"/>
</dbReference>
<keyword evidence="6 7" id="KW-0472">Membrane</keyword>
<keyword evidence="10" id="KW-1185">Reference proteome</keyword>
<dbReference type="Gene3D" id="1.10.3720.10">
    <property type="entry name" value="MetI-like"/>
    <property type="match status" value="1"/>
</dbReference>
<evidence type="ECO:0000256" key="3">
    <source>
        <dbReference type="ARBA" id="ARBA00022475"/>
    </source>
</evidence>
<dbReference type="RefSeq" id="WP_090114087.1">
    <property type="nucleotide sequence ID" value="NZ_FNAT01000007.1"/>
</dbReference>
<evidence type="ECO:0000256" key="2">
    <source>
        <dbReference type="ARBA" id="ARBA00022448"/>
    </source>
</evidence>
<evidence type="ECO:0000313" key="9">
    <source>
        <dbReference type="EMBL" id="SDF12726.1"/>
    </source>
</evidence>
<dbReference type="GO" id="GO:0005886">
    <property type="term" value="C:plasma membrane"/>
    <property type="evidence" value="ECO:0007669"/>
    <property type="project" value="UniProtKB-SubCell"/>
</dbReference>